<dbReference type="PROSITE" id="PS50238">
    <property type="entry name" value="RHOGAP"/>
    <property type="match status" value="1"/>
</dbReference>
<dbReference type="InterPro" id="IPR001849">
    <property type="entry name" value="PH_domain"/>
</dbReference>
<dbReference type="Gene3D" id="2.30.29.30">
    <property type="entry name" value="Pleckstrin-homology domain (PH domain)/Phosphotyrosine-binding domain (PTB)"/>
    <property type="match status" value="1"/>
</dbReference>
<evidence type="ECO:0000313" key="3">
    <source>
        <dbReference type="Proteomes" id="UP001152795"/>
    </source>
</evidence>
<keyword evidence="3" id="KW-1185">Reference proteome</keyword>
<dbReference type="InterPro" id="IPR000198">
    <property type="entry name" value="RhoGAP_dom"/>
</dbReference>
<dbReference type="Proteomes" id="UP001152795">
    <property type="component" value="Unassembled WGS sequence"/>
</dbReference>
<comment type="caution">
    <text evidence="2">The sequence shown here is derived from an EMBL/GenBank/DDBJ whole genome shotgun (WGS) entry which is preliminary data.</text>
</comment>
<gene>
    <name evidence="2" type="ORF">PACLA_8A000449</name>
</gene>
<sequence>MHLMKRSEIFKKFKCLEMNQAIVHGGWLTKQGGLLKAWRRRWFEIKGDILYYHKEQDDGRPLGEIMLPGNQIIKHSVDPQNDPGRYKMEIIPGIDKDGPVNSNHESYLLSASSEMERDKWMQVIERIIYAPIGGGMFGRNLAETVMHEFRKTGGYIPIFVERCVEFIREKGLSEEGLFRLPGDQKQVALLRDAFNKGKDPVLPGDIDIHTVASILKMYLRELPEPVIPFENFGPLIATIELYELHEEDALRKIRNQLEEIPKSNFNLLKYLCRFLHQVHEHSVENKMTADNLALVFGPNILSPESEADPQMLMESSTLISKLTKIFICKQQVLFKKTEDEEEFLRRRREREGNLIDLTYMDSAGSPTINHGFDFSMLSPTDTPDTVKDDDEPTDFAELENELELQRRQFEAEIAQLTSKLEDEKKIRDMLILRLQDEKRARVAVEERLELLESGIDELIASMSTSTTLKERLSAYREPNE</sequence>
<dbReference type="InterPro" id="IPR008936">
    <property type="entry name" value="Rho_GTPase_activation_prot"/>
</dbReference>
<organism evidence="2 3">
    <name type="scientific">Paramuricea clavata</name>
    <name type="common">Red gorgonian</name>
    <name type="synonym">Violescent sea-whip</name>
    <dbReference type="NCBI Taxonomy" id="317549"/>
    <lineage>
        <taxon>Eukaryota</taxon>
        <taxon>Metazoa</taxon>
        <taxon>Cnidaria</taxon>
        <taxon>Anthozoa</taxon>
        <taxon>Octocorallia</taxon>
        <taxon>Malacalcyonacea</taxon>
        <taxon>Plexauridae</taxon>
        <taxon>Paramuricea</taxon>
    </lineage>
</organism>
<reference evidence="2" key="1">
    <citation type="submission" date="2020-04" db="EMBL/GenBank/DDBJ databases">
        <authorList>
            <person name="Alioto T."/>
            <person name="Alioto T."/>
            <person name="Gomez Garrido J."/>
        </authorList>
    </citation>
    <scope>NUCLEOTIDE SEQUENCE</scope>
    <source>
        <strain evidence="2">A484AB</strain>
    </source>
</reference>
<evidence type="ECO:0000256" key="1">
    <source>
        <dbReference type="ARBA" id="ARBA00022468"/>
    </source>
</evidence>
<protein>
    <submittedName>
        <fullName evidence="2">Rho GTPase-activating 24 isoform X1</fullName>
    </submittedName>
</protein>
<dbReference type="SUPFAM" id="SSF50729">
    <property type="entry name" value="PH domain-like"/>
    <property type="match status" value="1"/>
</dbReference>
<dbReference type="GO" id="GO:0051056">
    <property type="term" value="P:regulation of small GTPase mediated signal transduction"/>
    <property type="evidence" value="ECO:0007669"/>
    <property type="project" value="UniProtKB-ARBA"/>
</dbReference>
<dbReference type="GO" id="GO:0007165">
    <property type="term" value="P:signal transduction"/>
    <property type="evidence" value="ECO:0007669"/>
    <property type="project" value="InterPro"/>
</dbReference>
<dbReference type="PROSITE" id="PS50003">
    <property type="entry name" value="PH_DOMAIN"/>
    <property type="match status" value="1"/>
</dbReference>
<dbReference type="PANTHER" id="PTHR15228:SF24">
    <property type="entry name" value="RHO-GAP DOMAIN-CONTAINING PROTEIN"/>
    <property type="match status" value="1"/>
</dbReference>
<dbReference type="Pfam" id="PF00169">
    <property type="entry name" value="PH"/>
    <property type="match status" value="1"/>
</dbReference>
<dbReference type="InterPro" id="IPR011993">
    <property type="entry name" value="PH-like_dom_sf"/>
</dbReference>
<dbReference type="InterPro" id="IPR051025">
    <property type="entry name" value="RhoGAP"/>
</dbReference>
<dbReference type="AlphaFoldDB" id="A0A6S7H3V7"/>
<name>A0A6S7H3V7_PARCT</name>
<dbReference type="Gene3D" id="1.10.555.10">
    <property type="entry name" value="Rho GTPase activation protein"/>
    <property type="match status" value="1"/>
</dbReference>
<dbReference type="PANTHER" id="PTHR15228">
    <property type="entry name" value="SPERMATHECAL PHYSIOLOGY VARIANT"/>
    <property type="match status" value="1"/>
</dbReference>
<dbReference type="SMART" id="SM00233">
    <property type="entry name" value="PH"/>
    <property type="match status" value="1"/>
</dbReference>
<dbReference type="EMBL" id="CACRXK020003471">
    <property type="protein sequence ID" value="CAB3998929.1"/>
    <property type="molecule type" value="Genomic_DNA"/>
</dbReference>
<dbReference type="GO" id="GO:0005096">
    <property type="term" value="F:GTPase activator activity"/>
    <property type="evidence" value="ECO:0007669"/>
    <property type="project" value="UniProtKB-KW"/>
</dbReference>
<accession>A0A6S7H3V7</accession>
<proteinExistence type="predicted"/>
<dbReference type="SMART" id="SM00324">
    <property type="entry name" value="RhoGAP"/>
    <property type="match status" value="1"/>
</dbReference>
<keyword evidence="1" id="KW-0343">GTPase activation</keyword>
<dbReference type="OrthoDB" id="185175at2759"/>
<dbReference type="Pfam" id="PF00620">
    <property type="entry name" value="RhoGAP"/>
    <property type="match status" value="1"/>
</dbReference>
<evidence type="ECO:0000313" key="2">
    <source>
        <dbReference type="EMBL" id="CAB3998929.1"/>
    </source>
</evidence>
<dbReference type="SUPFAM" id="SSF48350">
    <property type="entry name" value="GTPase activation domain, GAP"/>
    <property type="match status" value="1"/>
</dbReference>